<dbReference type="OrthoDB" id="9807242at2"/>
<dbReference type="InterPro" id="IPR017871">
    <property type="entry name" value="ABC_transporter-like_CS"/>
</dbReference>
<keyword evidence="7" id="KW-1185">Reference proteome</keyword>
<dbReference type="PANTHER" id="PTHR42788">
    <property type="entry name" value="TAURINE IMPORT ATP-BINDING PROTEIN-RELATED"/>
    <property type="match status" value="1"/>
</dbReference>
<dbReference type="SMART" id="SM00382">
    <property type="entry name" value="AAA"/>
    <property type="match status" value="1"/>
</dbReference>
<comment type="caution">
    <text evidence="6">The sequence shown here is derived from an EMBL/GenBank/DDBJ whole genome shotgun (WGS) entry which is preliminary data.</text>
</comment>
<evidence type="ECO:0000256" key="3">
    <source>
        <dbReference type="ARBA" id="ARBA00022741"/>
    </source>
</evidence>
<dbReference type="InterPro" id="IPR027417">
    <property type="entry name" value="P-loop_NTPase"/>
</dbReference>
<gene>
    <name evidence="6" type="ORF">EET67_09255</name>
</gene>
<protein>
    <submittedName>
        <fullName evidence="6">ABC transporter ATP-binding protein</fullName>
    </submittedName>
</protein>
<dbReference type="Proteomes" id="UP000281647">
    <property type="component" value="Unassembled WGS sequence"/>
</dbReference>
<dbReference type="SUPFAM" id="SSF52540">
    <property type="entry name" value="P-loop containing nucleoside triphosphate hydrolases"/>
    <property type="match status" value="1"/>
</dbReference>
<accession>A0A432V883</accession>
<dbReference type="GO" id="GO:0016887">
    <property type="term" value="F:ATP hydrolysis activity"/>
    <property type="evidence" value="ECO:0007669"/>
    <property type="project" value="InterPro"/>
</dbReference>
<evidence type="ECO:0000256" key="1">
    <source>
        <dbReference type="ARBA" id="ARBA00005417"/>
    </source>
</evidence>
<evidence type="ECO:0000259" key="5">
    <source>
        <dbReference type="PROSITE" id="PS50893"/>
    </source>
</evidence>
<dbReference type="PROSITE" id="PS00211">
    <property type="entry name" value="ABC_TRANSPORTER_1"/>
    <property type="match status" value="1"/>
</dbReference>
<dbReference type="InterPro" id="IPR003593">
    <property type="entry name" value="AAA+_ATPase"/>
</dbReference>
<dbReference type="CDD" id="cd03293">
    <property type="entry name" value="ABC_NrtD_SsuB_transporters"/>
    <property type="match status" value="1"/>
</dbReference>
<dbReference type="Pfam" id="PF00005">
    <property type="entry name" value="ABC_tran"/>
    <property type="match status" value="1"/>
</dbReference>
<organism evidence="6 7">
    <name type="scientific">Borborobacter arsenicus</name>
    <dbReference type="NCBI Taxonomy" id="1851146"/>
    <lineage>
        <taxon>Bacteria</taxon>
        <taxon>Pseudomonadati</taxon>
        <taxon>Pseudomonadota</taxon>
        <taxon>Alphaproteobacteria</taxon>
        <taxon>Hyphomicrobiales</taxon>
        <taxon>Phyllobacteriaceae</taxon>
        <taxon>Borborobacter</taxon>
    </lineage>
</organism>
<dbReference type="Gene3D" id="3.40.50.300">
    <property type="entry name" value="P-loop containing nucleotide triphosphate hydrolases"/>
    <property type="match status" value="1"/>
</dbReference>
<name>A0A432V883_9HYPH</name>
<reference evidence="6 7" key="1">
    <citation type="submission" date="2018-11" db="EMBL/GenBank/DDBJ databases">
        <title>Pseudaminobacter arsenicus sp. nov., an arsenic-resistant bacterium isolated from arsenic-rich aquifers.</title>
        <authorList>
            <person name="Mu Y."/>
        </authorList>
    </citation>
    <scope>NUCLEOTIDE SEQUENCE [LARGE SCALE GENOMIC DNA]</scope>
    <source>
        <strain evidence="6 7">CB3</strain>
    </source>
</reference>
<dbReference type="RefSeq" id="WP_128626653.1">
    <property type="nucleotide sequence ID" value="NZ_RKST01000007.1"/>
</dbReference>
<evidence type="ECO:0000313" key="6">
    <source>
        <dbReference type="EMBL" id="RUM98273.1"/>
    </source>
</evidence>
<evidence type="ECO:0000256" key="2">
    <source>
        <dbReference type="ARBA" id="ARBA00022448"/>
    </source>
</evidence>
<dbReference type="EMBL" id="RKST01000007">
    <property type="protein sequence ID" value="RUM98273.1"/>
    <property type="molecule type" value="Genomic_DNA"/>
</dbReference>
<proteinExistence type="inferred from homology"/>
<dbReference type="PANTHER" id="PTHR42788:SF13">
    <property type="entry name" value="ALIPHATIC SULFONATES IMPORT ATP-BINDING PROTEIN SSUB"/>
    <property type="match status" value="1"/>
</dbReference>
<keyword evidence="2" id="KW-0813">Transport</keyword>
<comment type="similarity">
    <text evidence="1">Belongs to the ABC transporter superfamily.</text>
</comment>
<dbReference type="AlphaFoldDB" id="A0A432V883"/>
<feature type="domain" description="ABC transporter" evidence="5">
    <location>
        <begin position="18"/>
        <end position="249"/>
    </location>
</feature>
<evidence type="ECO:0000256" key="4">
    <source>
        <dbReference type="ARBA" id="ARBA00022840"/>
    </source>
</evidence>
<sequence>MSADVAGLGKNLSPGQGIKVHQVSHIYGGGDRVVQALREVNLDIEVGSFVSLVGASGCGKTTLLDIMCGLTEGQQGTVTVGGLPPRAGRPDTARMFARDALLPWLTAEQNVDYALKTRIADAATRRRRIAALLAAVGLGDFAHAYPRQLSQGMRQRVALVRTFSLHSEFVFLDEPFGALDALTKITLQEELIRLWSETNSTVVLVTHDLSEAAALSDRVVVMSPRPGRIVADVKIDIPRPRRVKDLHSNPEFHEIVADLWARLE</sequence>
<dbReference type="GO" id="GO:0005524">
    <property type="term" value="F:ATP binding"/>
    <property type="evidence" value="ECO:0007669"/>
    <property type="project" value="UniProtKB-KW"/>
</dbReference>
<dbReference type="InterPro" id="IPR003439">
    <property type="entry name" value="ABC_transporter-like_ATP-bd"/>
</dbReference>
<keyword evidence="4 6" id="KW-0067">ATP-binding</keyword>
<dbReference type="PROSITE" id="PS50893">
    <property type="entry name" value="ABC_TRANSPORTER_2"/>
    <property type="match status" value="1"/>
</dbReference>
<keyword evidence="3" id="KW-0547">Nucleotide-binding</keyword>
<evidence type="ECO:0000313" key="7">
    <source>
        <dbReference type="Proteomes" id="UP000281647"/>
    </source>
</evidence>
<dbReference type="InterPro" id="IPR050166">
    <property type="entry name" value="ABC_transporter_ATP-bind"/>
</dbReference>